<feature type="domain" description="Metallo-beta-lactamase" evidence="1">
    <location>
        <begin position="12"/>
        <end position="74"/>
    </location>
</feature>
<feature type="non-terminal residue" evidence="2">
    <location>
        <position position="77"/>
    </location>
</feature>
<accession>A0A6V8NWW9</accession>
<dbReference type="PANTHER" id="PTHR11203:SF37">
    <property type="entry name" value="INTEGRATOR COMPLEX SUBUNIT 11"/>
    <property type="match status" value="1"/>
</dbReference>
<gene>
    <name evidence="2" type="ORF">HKBW3S09_02000</name>
</gene>
<proteinExistence type="predicted"/>
<comment type="caution">
    <text evidence="2">The sequence shown here is derived from an EMBL/GenBank/DDBJ whole genome shotgun (WGS) entry which is preliminary data.</text>
</comment>
<dbReference type="InterPro" id="IPR001279">
    <property type="entry name" value="Metallo-B-lactamas"/>
</dbReference>
<evidence type="ECO:0000259" key="1">
    <source>
        <dbReference type="Pfam" id="PF00753"/>
    </source>
</evidence>
<dbReference type="Gene3D" id="3.60.15.10">
    <property type="entry name" value="Ribonuclease Z/Hydroxyacylglutathione hydrolase-like"/>
    <property type="match status" value="1"/>
</dbReference>
<dbReference type="PANTHER" id="PTHR11203">
    <property type="entry name" value="CLEAVAGE AND POLYADENYLATION SPECIFICITY FACTOR FAMILY MEMBER"/>
    <property type="match status" value="1"/>
</dbReference>
<dbReference type="GO" id="GO:0004521">
    <property type="term" value="F:RNA endonuclease activity"/>
    <property type="evidence" value="ECO:0007669"/>
    <property type="project" value="TreeGrafter"/>
</dbReference>
<dbReference type="InterPro" id="IPR036866">
    <property type="entry name" value="RibonucZ/Hydroxyglut_hydro"/>
</dbReference>
<protein>
    <submittedName>
        <fullName evidence="2">Metallo-beta-lactamase family protein</fullName>
    </submittedName>
</protein>
<reference evidence="2 3" key="1">
    <citation type="journal article" date="2020" name="Front. Microbiol.">
        <title>Single-cell genomics of novel Actinobacteria with the Wood-Ljungdahl pathway discovered in a serpentinizing system.</title>
        <authorList>
            <person name="Merino N."/>
            <person name="Kawai M."/>
            <person name="Boyd E.S."/>
            <person name="Colman D.R."/>
            <person name="McGlynn S.E."/>
            <person name="Nealson K.H."/>
            <person name="Kurokawa K."/>
            <person name="Hongoh Y."/>
        </authorList>
    </citation>
    <scope>NUCLEOTIDE SEQUENCE [LARGE SCALE GENOMIC DNA]</scope>
    <source>
        <strain evidence="2 3">S09_30</strain>
    </source>
</reference>
<dbReference type="Pfam" id="PF00753">
    <property type="entry name" value="Lactamase_B"/>
    <property type="match status" value="1"/>
</dbReference>
<dbReference type="SUPFAM" id="SSF56281">
    <property type="entry name" value="Metallo-hydrolase/oxidoreductase"/>
    <property type="match status" value="1"/>
</dbReference>
<dbReference type="AlphaFoldDB" id="A0A6V8NWW9"/>
<sequence length="77" mass="8686">MKIQFLGGVRTVTGSCFYIRISEIKALVDCGMFQGEDAYTMNKSPFLFNPAEIDYLFLTHAHIDHSGLIPKLVRDGF</sequence>
<evidence type="ECO:0000313" key="3">
    <source>
        <dbReference type="Proteomes" id="UP000585609"/>
    </source>
</evidence>
<dbReference type="Proteomes" id="UP000585609">
    <property type="component" value="Unassembled WGS sequence"/>
</dbReference>
<organism evidence="2 3">
    <name type="scientific">Candidatus Hakubella thermalkaliphila</name>
    <dbReference type="NCBI Taxonomy" id="2754717"/>
    <lineage>
        <taxon>Bacteria</taxon>
        <taxon>Bacillati</taxon>
        <taxon>Actinomycetota</taxon>
        <taxon>Actinomycetota incertae sedis</taxon>
        <taxon>Candidatus Hakubellales</taxon>
        <taxon>Candidatus Hakubellaceae</taxon>
        <taxon>Candidatus Hakubella</taxon>
    </lineage>
</organism>
<evidence type="ECO:0000313" key="2">
    <source>
        <dbReference type="EMBL" id="GFP24533.1"/>
    </source>
</evidence>
<dbReference type="InterPro" id="IPR050698">
    <property type="entry name" value="MBL"/>
</dbReference>
<dbReference type="EMBL" id="BLRW01000639">
    <property type="protein sequence ID" value="GFP24533.1"/>
    <property type="molecule type" value="Genomic_DNA"/>
</dbReference>
<name>A0A6V8NWW9_9ACTN</name>